<evidence type="ECO:0000313" key="4">
    <source>
        <dbReference type="Proteomes" id="UP000249130"/>
    </source>
</evidence>
<proteinExistence type="predicted"/>
<dbReference type="InterPro" id="IPR042099">
    <property type="entry name" value="ANL_N_sf"/>
</dbReference>
<dbReference type="RefSeq" id="WP_111423381.1">
    <property type="nucleotide sequence ID" value="NZ_NPEX01000498.1"/>
</dbReference>
<feature type="domain" description="AMP-binding enzyme C-terminal" evidence="2">
    <location>
        <begin position="414"/>
        <end position="488"/>
    </location>
</feature>
<feature type="domain" description="AMP-dependent synthetase/ligase" evidence="1">
    <location>
        <begin position="18"/>
        <end position="363"/>
    </location>
</feature>
<dbReference type="SUPFAM" id="SSF56801">
    <property type="entry name" value="Acetyl-CoA synthetase-like"/>
    <property type="match status" value="1"/>
</dbReference>
<dbReference type="GO" id="GO:0016878">
    <property type="term" value="F:acid-thiol ligase activity"/>
    <property type="evidence" value="ECO:0007669"/>
    <property type="project" value="UniProtKB-ARBA"/>
</dbReference>
<comment type="caution">
    <text evidence="3">The sequence shown here is derived from an EMBL/GenBank/DDBJ whole genome shotgun (WGS) entry which is preliminary data.</text>
</comment>
<keyword evidence="4" id="KW-1185">Reference proteome</keyword>
<sequence>MISQSYDPQNLGDLIDRRQDPHKLAVIDLGGEEPRDVTYAALDAAADGVARALLARGLVRGERVAILSANRSEYLAAYFGIMRAGLVAVPVNFKFPRGTIDFILKDCGARLVFCDPARRDDCPADLPVVCFGAHGSESFEAFLDPGPFEVVVPQQGEPAMFLYTSGSTGTPKGVVLSHQSHLWVVKARLAGQDFSGHRFLVAAPLYHMNALALAKLACAAHATMILLPQFTASAYIEAIGRYRATWLTAVPPMMAMMLREHDLLAHTDLSSVKLVRMGSAPVSASLMDGIRALLPNAVVTNAYGTTEGGPVVFGPHPKGLKQPYTSVGYPHPEVQVRLVDGEGHDAVEGALEMKSPAVMLGYHNRPDLPTPITADGFYRTGDVFRRDENGFYTFVGRTDDMFVSGGENIFPGDVERMLERHPDVAQAAVVPVDDEIKGQKPVAFVIPRAGSTPDPEDIKRFALANAPAYQHPRFVWFVDKLPLASTNKIDRGALHRDAEARLAEGRKGG</sequence>
<dbReference type="AlphaFoldDB" id="A0A327KFH7"/>
<reference evidence="3 4" key="1">
    <citation type="submission" date="2017-07" db="EMBL/GenBank/DDBJ databases">
        <title>Draft Genome Sequences of Select Purple Nonsulfur Bacteria.</title>
        <authorList>
            <person name="Lasarre B."/>
            <person name="Mckinlay J.B."/>
        </authorList>
    </citation>
    <scope>NUCLEOTIDE SEQUENCE [LARGE SCALE GENOMIC DNA]</scope>
    <source>
        <strain evidence="3 4">DSM 5909</strain>
    </source>
</reference>
<dbReference type="InterPro" id="IPR000873">
    <property type="entry name" value="AMP-dep_synth/lig_dom"/>
</dbReference>
<dbReference type="OrthoDB" id="9803968at2"/>
<dbReference type="InterPro" id="IPR050237">
    <property type="entry name" value="ATP-dep_AMP-bd_enzyme"/>
</dbReference>
<dbReference type="InterPro" id="IPR045851">
    <property type="entry name" value="AMP-bd_C_sf"/>
</dbReference>
<dbReference type="Gene3D" id="3.40.50.12780">
    <property type="entry name" value="N-terminal domain of ligase-like"/>
    <property type="match status" value="1"/>
</dbReference>
<dbReference type="PROSITE" id="PS00455">
    <property type="entry name" value="AMP_BINDING"/>
    <property type="match status" value="1"/>
</dbReference>
<dbReference type="InterPro" id="IPR020845">
    <property type="entry name" value="AMP-binding_CS"/>
</dbReference>
<organism evidence="3 4">
    <name type="scientific">Rhodoplanes roseus</name>
    <dbReference type="NCBI Taxonomy" id="29409"/>
    <lineage>
        <taxon>Bacteria</taxon>
        <taxon>Pseudomonadati</taxon>
        <taxon>Pseudomonadota</taxon>
        <taxon>Alphaproteobacteria</taxon>
        <taxon>Hyphomicrobiales</taxon>
        <taxon>Nitrobacteraceae</taxon>
        <taxon>Rhodoplanes</taxon>
    </lineage>
</organism>
<evidence type="ECO:0000259" key="1">
    <source>
        <dbReference type="Pfam" id="PF00501"/>
    </source>
</evidence>
<dbReference type="Gene3D" id="3.30.300.30">
    <property type="match status" value="1"/>
</dbReference>
<name>A0A327KFH7_9BRAD</name>
<dbReference type="EMBL" id="NPEX01000498">
    <property type="protein sequence ID" value="RAI36315.1"/>
    <property type="molecule type" value="Genomic_DNA"/>
</dbReference>
<dbReference type="InterPro" id="IPR025110">
    <property type="entry name" value="AMP-bd_C"/>
</dbReference>
<evidence type="ECO:0000313" key="3">
    <source>
        <dbReference type="EMBL" id="RAI36315.1"/>
    </source>
</evidence>
<dbReference type="Pfam" id="PF13193">
    <property type="entry name" value="AMP-binding_C"/>
    <property type="match status" value="1"/>
</dbReference>
<evidence type="ECO:0000259" key="2">
    <source>
        <dbReference type="Pfam" id="PF13193"/>
    </source>
</evidence>
<dbReference type="Proteomes" id="UP000249130">
    <property type="component" value="Unassembled WGS sequence"/>
</dbReference>
<accession>A0A327KFH7</accession>
<dbReference type="PANTHER" id="PTHR43767">
    <property type="entry name" value="LONG-CHAIN-FATTY-ACID--COA LIGASE"/>
    <property type="match status" value="1"/>
</dbReference>
<dbReference type="Pfam" id="PF00501">
    <property type="entry name" value="AMP-binding"/>
    <property type="match status" value="1"/>
</dbReference>
<dbReference type="PANTHER" id="PTHR43767:SF1">
    <property type="entry name" value="NONRIBOSOMAL PEPTIDE SYNTHASE PES1 (EUROFUNG)-RELATED"/>
    <property type="match status" value="1"/>
</dbReference>
<protein>
    <submittedName>
        <fullName evidence="3">Acetyl-CoA synthetase</fullName>
    </submittedName>
</protein>
<gene>
    <name evidence="3" type="ORF">CH341_30440</name>
</gene>